<proteinExistence type="predicted"/>
<dbReference type="InterPro" id="IPR006935">
    <property type="entry name" value="Helicase/UvrB_N"/>
</dbReference>
<keyword evidence="1" id="KW-0378">Hydrolase</keyword>
<dbReference type="Pfam" id="PF04851">
    <property type="entry name" value="ResIII"/>
    <property type="match status" value="1"/>
</dbReference>
<dbReference type="GO" id="GO:0003677">
    <property type="term" value="F:DNA binding"/>
    <property type="evidence" value="ECO:0007669"/>
    <property type="project" value="InterPro"/>
</dbReference>
<dbReference type="SMART" id="SM00487">
    <property type="entry name" value="DEXDc"/>
    <property type="match status" value="1"/>
</dbReference>
<dbReference type="Gene3D" id="3.40.50.10810">
    <property type="entry name" value="Tandem AAA-ATPase domain"/>
    <property type="match status" value="1"/>
</dbReference>
<dbReference type="InterPro" id="IPR001650">
    <property type="entry name" value="Helicase_C-like"/>
</dbReference>
<dbReference type="SUPFAM" id="SSF56024">
    <property type="entry name" value="Phospholipase D/nuclease"/>
    <property type="match status" value="1"/>
</dbReference>
<evidence type="ECO:0000256" key="1">
    <source>
        <dbReference type="ARBA" id="ARBA00022801"/>
    </source>
</evidence>
<dbReference type="Gene3D" id="3.30.870.10">
    <property type="entry name" value="Endonuclease Chain A"/>
    <property type="match status" value="1"/>
</dbReference>
<dbReference type="SUPFAM" id="SSF52540">
    <property type="entry name" value="P-loop containing nucleoside triphosphate hydrolases"/>
    <property type="match status" value="2"/>
</dbReference>
<keyword evidence="4" id="KW-0067">ATP-binding</keyword>
<gene>
    <name evidence="4" type="ORF">F4148_01685</name>
</gene>
<dbReference type="InterPro" id="IPR014001">
    <property type="entry name" value="Helicase_ATP-bd"/>
</dbReference>
<name>A0A6B1FWA0_9CHLR</name>
<evidence type="ECO:0000259" key="3">
    <source>
        <dbReference type="PROSITE" id="PS51194"/>
    </source>
</evidence>
<evidence type="ECO:0000313" key="4">
    <source>
        <dbReference type="EMBL" id="MYH60520.1"/>
    </source>
</evidence>
<reference evidence="4" key="1">
    <citation type="submission" date="2019-09" db="EMBL/GenBank/DDBJ databases">
        <title>Characterisation of the sponge microbiome using genome-centric metagenomics.</title>
        <authorList>
            <person name="Engelberts J.P."/>
            <person name="Robbins S.J."/>
            <person name="De Goeij J.M."/>
            <person name="Aranda M."/>
            <person name="Bell S.C."/>
            <person name="Webster N.S."/>
        </authorList>
    </citation>
    <scope>NUCLEOTIDE SEQUENCE</scope>
    <source>
        <strain evidence="4">SB0675_bin_29</strain>
    </source>
</reference>
<dbReference type="Gene3D" id="3.40.50.300">
    <property type="entry name" value="P-loop containing nucleotide triphosphate hydrolases"/>
    <property type="match status" value="1"/>
</dbReference>
<dbReference type="SMART" id="SM00490">
    <property type="entry name" value="HELICc"/>
    <property type="match status" value="1"/>
</dbReference>
<dbReference type="GO" id="GO:0004386">
    <property type="term" value="F:helicase activity"/>
    <property type="evidence" value="ECO:0007669"/>
    <property type="project" value="UniProtKB-KW"/>
</dbReference>
<feature type="domain" description="Helicase C-terminal" evidence="3">
    <location>
        <begin position="671"/>
        <end position="859"/>
    </location>
</feature>
<accession>A0A6B1FWA0</accession>
<dbReference type="InterPro" id="IPR038718">
    <property type="entry name" value="SNF2-like_sf"/>
</dbReference>
<dbReference type="Pfam" id="PF13091">
    <property type="entry name" value="PLDc_2"/>
    <property type="match status" value="1"/>
</dbReference>
<keyword evidence="4" id="KW-0347">Helicase</keyword>
<dbReference type="PANTHER" id="PTHR45766:SF6">
    <property type="entry name" value="SWI_SNF-RELATED MATRIX-ASSOCIATED ACTIN-DEPENDENT REGULATOR OF CHROMATIN SUBFAMILY A-LIKE PROTEIN 1"/>
    <property type="match status" value="1"/>
</dbReference>
<dbReference type="Pfam" id="PF00271">
    <property type="entry name" value="Helicase_C"/>
    <property type="match status" value="1"/>
</dbReference>
<sequence>MAYQHILDNRTHTVADYLRKNLWDADEFRLVSAYFSIYGYAQLEEALDPVDEVRFLFGDPSSVEDIDPGNAEPKSFDVTEKGLAPNHALQQKFLAQRCAEWVSRDSVNVRSIAQANFLHGKLYLTSPNSSSIVGSSNFTRQGLGASRQSNIEINLASNDIEICAELREWFDQIWADDKLTTDVKQQVLDALGRVGKEHTPELIYYKTLYEIFRADIEARLAQEGRIGDIELGDTSIWNTLYQFQKDGALSAITRLERHNGCILADSVGLGKTYTALAVIKHFELRNERVLVLCPRKLRENWSLYLDQIGHTRNPFADDRFGYTLLSHTDLSRDGGKVGDIDLANFNWQNFDLIVIDESHNFRNHQGQRYERLINEVICKGVKTKVLMLSATPVNTSLIDLRNQIYLMTENRQNSFRESLGVSDIGSLLKRAQTQFKQWESQAPLNGQRNKRELLDNLGSDFYRLLGGVSIARSRRQIEEFYAAEIDRIGRFPDREKPVNVYPSTDLEGGLSYRELAELISEFTLSIYRPSDYVVSEKGLQQLEEEKKARNFNQADREQFLIAMIRTNFLKRLESSAHSLTLTLYRTISKIDALLEKIDRFESRQDAAADLTDNLPDDDEDDEEFLINRARHPYNLADLNLPAWKQELCQDKETLSAAFASVAQITPQRDGKLARLQEQIRDRAANPTTDRNGLENRKMLVFTTFKDTAEYLYNNLQDLAGELNLKMAMVSGDATMTSAVPNNFNRILDNFAPVARGRGDDNNSCDIDLLIATDCISEGQNLQDCDTVLNYDIHWNPIRIIQRFGRIDRIGSQSDSVRMINYWPTEEMEEYLRLQTRVEARMALADAAASGDENPLDNYEGIQGELNFRAQQLKQLLDEDLDLDDLTDDGVTMSDFTLDQFFTQLLHYLEKNREELEQTALGAYAVVDSEKDAGVIWVLRQRNASQDKQTQVASPVHPFYLVHVRDDGKIRHGCASVKQTLDLFQQLSLGKTEAIHKLCDEFNRRTENGAEMGAYDSLLNAAAEHISQAHSKTQTAGLGLQGSGDFRLPKASESPDDAEDFELVTWLVMLHREQD</sequence>
<dbReference type="GO" id="GO:0006281">
    <property type="term" value="P:DNA repair"/>
    <property type="evidence" value="ECO:0007669"/>
    <property type="project" value="TreeGrafter"/>
</dbReference>
<organism evidence="4">
    <name type="scientific">Caldilineaceae bacterium SB0675_bin_29</name>
    <dbReference type="NCBI Taxonomy" id="2605266"/>
    <lineage>
        <taxon>Bacteria</taxon>
        <taxon>Bacillati</taxon>
        <taxon>Chloroflexota</taxon>
        <taxon>Caldilineae</taxon>
        <taxon>Caldilineales</taxon>
        <taxon>Caldilineaceae</taxon>
    </lineage>
</organism>
<evidence type="ECO:0000259" key="2">
    <source>
        <dbReference type="PROSITE" id="PS51192"/>
    </source>
</evidence>
<dbReference type="GO" id="GO:0016787">
    <property type="term" value="F:hydrolase activity"/>
    <property type="evidence" value="ECO:0007669"/>
    <property type="project" value="UniProtKB-KW"/>
</dbReference>
<dbReference type="InterPro" id="IPR025202">
    <property type="entry name" value="PLD-like_dom"/>
</dbReference>
<dbReference type="InterPro" id="IPR049730">
    <property type="entry name" value="SNF2/RAD54-like_C"/>
</dbReference>
<dbReference type="GO" id="GO:0005524">
    <property type="term" value="F:ATP binding"/>
    <property type="evidence" value="ECO:0007669"/>
    <property type="project" value="InterPro"/>
</dbReference>
<protein>
    <submittedName>
        <fullName evidence="4">ATP-dependent helicase</fullName>
    </submittedName>
</protein>
<dbReference type="CDD" id="cd18793">
    <property type="entry name" value="SF2_C_SNF"/>
    <property type="match status" value="1"/>
</dbReference>
<dbReference type="PROSITE" id="PS51192">
    <property type="entry name" value="HELICASE_ATP_BIND_1"/>
    <property type="match status" value="1"/>
</dbReference>
<comment type="caution">
    <text evidence="4">The sequence shown here is derived from an EMBL/GenBank/DDBJ whole genome shotgun (WGS) entry which is preliminary data.</text>
</comment>
<dbReference type="GO" id="GO:0031297">
    <property type="term" value="P:replication fork processing"/>
    <property type="evidence" value="ECO:0007669"/>
    <property type="project" value="TreeGrafter"/>
</dbReference>
<dbReference type="InterPro" id="IPR027417">
    <property type="entry name" value="P-loop_NTPase"/>
</dbReference>
<dbReference type="PANTHER" id="PTHR45766">
    <property type="entry name" value="DNA ANNEALING HELICASE AND ENDONUCLEASE ZRANB3 FAMILY MEMBER"/>
    <property type="match status" value="1"/>
</dbReference>
<keyword evidence="4" id="KW-0547">Nucleotide-binding</keyword>
<dbReference type="AlphaFoldDB" id="A0A6B1FWA0"/>
<dbReference type="EMBL" id="VYDA01000062">
    <property type="protein sequence ID" value="MYH60520.1"/>
    <property type="molecule type" value="Genomic_DNA"/>
</dbReference>
<dbReference type="PROSITE" id="PS51194">
    <property type="entry name" value="HELICASE_CTER"/>
    <property type="match status" value="1"/>
</dbReference>
<feature type="domain" description="Helicase ATP-binding" evidence="2">
    <location>
        <begin position="252"/>
        <end position="410"/>
    </location>
</feature>